<keyword evidence="2" id="KW-0804">Transcription</keyword>
<reference evidence="4 5" key="1">
    <citation type="journal article" date="2019" name="Int. J. Syst. Evol. Microbiol.">
        <title>The Global Catalogue of Microorganisms (GCM) 10K type strain sequencing project: providing services to taxonomists for standard genome sequencing and annotation.</title>
        <authorList>
            <consortium name="The Broad Institute Genomics Platform"/>
            <consortium name="The Broad Institute Genome Sequencing Center for Infectious Disease"/>
            <person name="Wu L."/>
            <person name="Ma J."/>
        </authorList>
    </citation>
    <scope>NUCLEOTIDE SEQUENCE [LARGE SCALE GENOMIC DNA]</scope>
    <source>
        <strain evidence="4 5">DT31</strain>
    </source>
</reference>
<dbReference type="PANTHER" id="PTHR34236">
    <property type="entry name" value="DIMETHYL SULFOXIDE REDUCTASE TRANSCRIPTIONAL ACTIVATOR"/>
    <property type="match status" value="1"/>
</dbReference>
<evidence type="ECO:0000256" key="2">
    <source>
        <dbReference type="ARBA" id="ARBA00023163"/>
    </source>
</evidence>
<feature type="domain" description="HTH bat-type" evidence="3">
    <location>
        <begin position="153"/>
        <end position="205"/>
    </location>
</feature>
<evidence type="ECO:0000313" key="4">
    <source>
        <dbReference type="EMBL" id="MFC7068528.1"/>
    </source>
</evidence>
<organism evidence="4 5">
    <name type="scientific">Halobaculum lipolyticum</name>
    <dbReference type="NCBI Taxonomy" id="3032001"/>
    <lineage>
        <taxon>Archaea</taxon>
        <taxon>Methanobacteriati</taxon>
        <taxon>Methanobacteriota</taxon>
        <taxon>Stenosarchaea group</taxon>
        <taxon>Halobacteria</taxon>
        <taxon>Halobacteriales</taxon>
        <taxon>Haloferacaceae</taxon>
        <taxon>Halobaculum</taxon>
    </lineage>
</organism>
<gene>
    <name evidence="4" type="ORF">ACFQL9_02655</name>
</gene>
<evidence type="ECO:0000313" key="5">
    <source>
        <dbReference type="Proteomes" id="UP001596461"/>
    </source>
</evidence>
<sequence length="227" mass="24243">MARAKLRVTLPADTWPGAVSRDHPDARLSVLSVLSTEGDRGVTLVSLRADDAPAVVRDIESADSVGEVEIQRAAEDVREVVLRVETTDPRLLGPLREARIPIEFPIVVADGVADLTVAGARERLSALATALEATGIGYTVDYVHDALDAEDLLTDAQRRILTAAIETGYYDTPRESTLTALAERQGIAKSTASERLHRAEGKVIKRFAEDALGVDPERPTSPSAAGG</sequence>
<dbReference type="Pfam" id="PF04967">
    <property type="entry name" value="HTH_10"/>
    <property type="match status" value="1"/>
</dbReference>
<name>A0ABD5WDE5_9EURY</name>
<proteinExistence type="predicted"/>
<dbReference type="AlphaFoldDB" id="A0ABD5WDE5"/>
<dbReference type="InterPro" id="IPR007050">
    <property type="entry name" value="HTH_bacterioopsin"/>
</dbReference>
<dbReference type="PANTHER" id="PTHR34236:SF1">
    <property type="entry name" value="DIMETHYL SULFOXIDE REDUCTASE TRANSCRIPTIONAL ACTIVATOR"/>
    <property type="match status" value="1"/>
</dbReference>
<protein>
    <submittedName>
        <fullName evidence="4">Helix-turn-helix domain-containing protein</fullName>
    </submittedName>
</protein>
<dbReference type="Proteomes" id="UP001596461">
    <property type="component" value="Unassembled WGS sequence"/>
</dbReference>
<evidence type="ECO:0000256" key="1">
    <source>
        <dbReference type="ARBA" id="ARBA00023015"/>
    </source>
</evidence>
<keyword evidence="1" id="KW-0805">Transcription regulation</keyword>
<dbReference type="RefSeq" id="WP_284033337.1">
    <property type="nucleotide sequence ID" value="NZ_CP126155.1"/>
</dbReference>
<evidence type="ECO:0000259" key="3">
    <source>
        <dbReference type="Pfam" id="PF04967"/>
    </source>
</evidence>
<comment type="caution">
    <text evidence="4">The sequence shown here is derived from an EMBL/GenBank/DDBJ whole genome shotgun (WGS) entry which is preliminary data.</text>
</comment>
<dbReference type="GeneID" id="81126956"/>
<keyword evidence="5" id="KW-1185">Reference proteome</keyword>
<accession>A0ABD5WDE5</accession>
<dbReference type="EMBL" id="JBHTAH010000002">
    <property type="protein sequence ID" value="MFC7068528.1"/>
    <property type="molecule type" value="Genomic_DNA"/>
</dbReference>